<dbReference type="GO" id="GO:0055091">
    <property type="term" value="P:phospholipid homeostasis"/>
    <property type="evidence" value="ECO:0007669"/>
    <property type="project" value="UniProtKB-ARBA"/>
</dbReference>
<keyword evidence="6 16" id="KW-0732">Signal</keyword>
<evidence type="ECO:0000256" key="4">
    <source>
        <dbReference type="ARBA" id="ARBA00022657"/>
    </source>
</evidence>
<dbReference type="GO" id="GO:0010903">
    <property type="term" value="P:negative regulation of very-low-density lipoprotein particle remodeling"/>
    <property type="evidence" value="ECO:0007669"/>
    <property type="project" value="UniProtKB-ARBA"/>
</dbReference>
<feature type="domain" description="Fibrinogen C-terminal" evidence="17">
    <location>
        <begin position="271"/>
        <end position="490"/>
    </location>
</feature>
<proteinExistence type="predicted"/>
<dbReference type="GO" id="GO:0001525">
    <property type="term" value="P:angiogenesis"/>
    <property type="evidence" value="ECO:0007669"/>
    <property type="project" value="UniProtKB-KW"/>
</dbReference>
<feature type="signal peptide" evidence="16">
    <location>
        <begin position="1"/>
        <end position="17"/>
    </location>
</feature>
<dbReference type="Ensembl" id="ENSCCRT00000092442.2">
    <property type="protein sequence ID" value="ENSCCRP00000085094.2"/>
    <property type="gene ID" value="ENSCCRG00000046383.2"/>
</dbReference>
<comment type="subunit">
    <text evidence="13">Interacts with ANGPTL8. Interacts with ITGB3.</text>
</comment>
<evidence type="ECO:0000256" key="7">
    <source>
        <dbReference type="ARBA" id="ARBA00022889"/>
    </source>
</evidence>
<dbReference type="SMART" id="SM00186">
    <property type="entry name" value="FBG"/>
    <property type="match status" value="1"/>
</dbReference>
<dbReference type="GO" id="GO:0008201">
    <property type="term" value="F:heparin binding"/>
    <property type="evidence" value="ECO:0007669"/>
    <property type="project" value="UniProtKB-KW"/>
</dbReference>
<organism evidence="18 19">
    <name type="scientific">Cyprinus carpio carpio</name>
    <dbReference type="NCBI Taxonomy" id="630221"/>
    <lineage>
        <taxon>Eukaryota</taxon>
        <taxon>Metazoa</taxon>
        <taxon>Chordata</taxon>
        <taxon>Craniata</taxon>
        <taxon>Vertebrata</taxon>
        <taxon>Euteleostomi</taxon>
        <taxon>Actinopterygii</taxon>
        <taxon>Neopterygii</taxon>
        <taxon>Teleostei</taxon>
        <taxon>Ostariophysi</taxon>
        <taxon>Cypriniformes</taxon>
        <taxon>Cyprinidae</taxon>
        <taxon>Cyprininae</taxon>
        <taxon>Cyprinus</taxon>
    </lineage>
</organism>
<evidence type="ECO:0000313" key="19">
    <source>
        <dbReference type="Proteomes" id="UP001108240"/>
    </source>
</evidence>
<evidence type="ECO:0000256" key="15">
    <source>
        <dbReference type="ARBA" id="ARBA00083172"/>
    </source>
</evidence>
<evidence type="ECO:0000256" key="11">
    <source>
        <dbReference type="ARBA" id="ARBA00023180"/>
    </source>
</evidence>
<keyword evidence="3" id="KW-0964">Secreted</keyword>
<accession>A0A8C1F1K7</accession>
<evidence type="ECO:0000256" key="13">
    <source>
        <dbReference type="ARBA" id="ARBA00062950"/>
    </source>
</evidence>
<evidence type="ECO:0000256" key="3">
    <source>
        <dbReference type="ARBA" id="ARBA00022525"/>
    </source>
</evidence>
<comment type="subcellular location">
    <subcellularLocation>
        <location evidence="1">Cell projection</location>
        <location evidence="1">Lamellipodium</location>
    </subcellularLocation>
    <subcellularLocation>
        <location evidence="2">Secreted</location>
    </subcellularLocation>
</comment>
<reference evidence="18" key="2">
    <citation type="submission" date="2025-09" db="UniProtKB">
        <authorList>
            <consortium name="Ensembl"/>
        </authorList>
    </citation>
    <scope>IDENTIFICATION</scope>
</reference>
<evidence type="ECO:0000256" key="2">
    <source>
        <dbReference type="ARBA" id="ARBA00004613"/>
    </source>
</evidence>
<dbReference type="InterPro" id="IPR050373">
    <property type="entry name" value="Fibrinogen_C-term_domain"/>
</dbReference>
<keyword evidence="7" id="KW-0130">Cell adhesion</keyword>
<evidence type="ECO:0000256" key="5">
    <source>
        <dbReference type="ARBA" id="ARBA00022674"/>
    </source>
</evidence>
<protein>
    <recommendedName>
        <fullName evidence="14">Angiopoietin-related protein 3</fullName>
    </recommendedName>
    <alternativeName>
        <fullName evidence="15">Angiopoietin-like protein 3</fullName>
    </alternativeName>
</protein>
<sequence length="493" mass="56790">MMLIFLLFWLSLSTTSGAPNLKKVPTEAPLLVTAPPTETRSRFAMLDDVRLLANGLLQLGQSLREFVHKTKSQINDIFQKLNIFDRSFYQLSVVTSEIKEEEEKLKETTVFLKANNEEIRNLSLEINSKINNILQERSQLHSKVGGLEEKLKGLSQSMLPLEQLHEIAALKDVIETQERTITDLLKSVKEQHEQLSYQKTKIKSLEDKMNYDSFQDTVEKPLDLNPETLDPFRYLMNSTNGTAEINGNNSTKSISNLNCCFNKSEIINCVFCCLDFPMDCSDVFKRGQRTSGIYPIKPNQSEPFYVYCEISTDDAATVIQRREDGSVDFDQSWEKYEYGFGKLEKEFWLGLAKIYSIAQQGQYILHIELEDWKKEKRFIEYTFTMEGPASDYALHVAPLSGDLPDAMSNHTGMKFSTKERDNDNHDESNCARNYTGGWWFDACGDTNLNGRYVWMRSRTRHQRRKGIYWNPAKGSSYTLKSTKITIRPSTQFQ</sequence>
<feature type="chain" id="PRO_5039953485" description="Angiopoietin-related protein 3" evidence="16">
    <location>
        <begin position="18"/>
        <end position="493"/>
    </location>
</feature>
<dbReference type="OMA" id="HCAFTYT"/>
<dbReference type="GO" id="GO:0004859">
    <property type="term" value="F:phospholipase inhibitor activity"/>
    <property type="evidence" value="ECO:0007669"/>
    <property type="project" value="UniProtKB-ARBA"/>
</dbReference>
<dbReference type="GO" id="GO:0005615">
    <property type="term" value="C:extracellular space"/>
    <property type="evidence" value="ECO:0007669"/>
    <property type="project" value="TreeGrafter"/>
</dbReference>
<evidence type="ECO:0000256" key="6">
    <source>
        <dbReference type="ARBA" id="ARBA00022729"/>
    </source>
</evidence>
<dbReference type="GeneTree" id="ENSGT00940000156746"/>
<evidence type="ECO:0000256" key="14">
    <source>
        <dbReference type="ARBA" id="ARBA00069520"/>
    </source>
</evidence>
<evidence type="ECO:0000256" key="8">
    <source>
        <dbReference type="ARBA" id="ARBA00023054"/>
    </source>
</evidence>
<keyword evidence="11" id="KW-0325">Glycoprotein</keyword>
<evidence type="ECO:0000256" key="9">
    <source>
        <dbReference type="ARBA" id="ARBA00023098"/>
    </source>
</evidence>
<dbReference type="PANTHER" id="PTHR19143">
    <property type="entry name" value="FIBRINOGEN/TENASCIN/ANGIOPOEITIN"/>
    <property type="match status" value="1"/>
</dbReference>
<evidence type="ECO:0000256" key="12">
    <source>
        <dbReference type="ARBA" id="ARBA00023273"/>
    </source>
</evidence>
<keyword evidence="9" id="KW-0443">Lipid metabolism</keyword>
<evidence type="ECO:0000259" key="17">
    <source>
        <dbReference type="PROSITE" id="PS51406"/>
    </source>
</evidence>
<dbReference type="Pfam" id="PF00147">
    <property type="entry name" value="Fibrinogen_C"/>
    <property type="match status" value="1"/>
</dbReference>
<dbReference type="PROSITE" id="PS51406">
    <property type="entry name" value="FIBRINOGEN_C_2"/>
    <property type="match status" value="1"/>
</dbReference>
<dbReference type="InterPro" id="IPR002181">
    <property type="entry name" value="Fibrinogen_a/b/g_C_dom"/>
</dbReference>
<keyword evidence="12" id="KW-0966">Cell projection</keyword>
<keyword evidence="4" id="KW-0037">Angiogenesis</keyword>
<dbReference type="InterPro" id="IPR036056">
    <property type="entry name" value="Fibrinogen-like_C"/>
</dbReference>
<dbReference type="Proteomes" id="UP001108240">
    <property type="component" value="Unplaced"/>
</dbReference>
<dbReference type="CDD" id="cd00087">
    <property type="entry name" value="FReD"/>
    <property type="match status" value="1"/>
</dbReference>
<dbReference type="GO" id="GO:0070328">
    <property type="term" value="P:triglyceride homeostasis"/>
    <property type="evidence" value="ECO:0007669"/>
    <property type="project" value="TreeGrafter"/>
</dbReference>
<evidence type="ECO:0000256" key="1">
    <source>
        <dbReference type="ARBA" id="ARBA00004510"/>
    </source>
</evidence>
<keyword evidence="8" id="KW-0175">Coiled coil</keyword>
<evidence type="ECO:0000256" key="10">
    <source>
        <dbReference type="ARBA" id="ARBA00023157"/>
    </source>
</evidence>
<dbReference type="Gene3D" id="3.90.215.10">
    <property type="entry name" value="Gamma Fibrinogen, chain A, domain 1"/>
    <property type="match status" value="1"/>
</dbReference>
<keyword evidence="5" id="KW-0358">Heparin-binding</keyword>
<dbReference type="AlphaFoldDB" id="A0A8C1F1K7"/>
<dbReference type="PANTHER" id="PTHR19143:SF222">
    <property type="entry name" value="ANGIOPOIETIN-RELATED PROTEIN 3"/>
    <property type="match status" value="1"/>
</dbReference>
<evidence type="ECO:0000313" key="18">
    <source>
        <dbReference type="Ensembl" id="ENSCCRP00000085094.2"/>
    </source>
</evidence>
<dbReference type="GO" id="GO:0007155">
    <property type="term" value="P:cell adhesion"/>
    <property type="evidence" value="ECO:0007669"/>
    <property type="project" value="UniProtKB-KW"/>
</dbReference>
<dbReference type="GO" id="GO:0009395">
    <property type="term" value="P:phospholipid catabolic process"/>
    <property type="evidence" value="ECO:0007669"/>
    <property type="project" value="TreeGrafter"/>
</dbReference>
<keyword evidence="19" id="KW-1185">Reference proteome</keyword>
<dbReference type="InterPro" id="IPR014716">
    <property type="entry name" value="Fibrinogen_a/b/g_C_1"/>
</dbReference>
<reference evidence="18" key="1">
    <citation type="submission" date="2025-08" db="UniProtKB">
        <authorList>
            <consortium name="Ensembl"/>
        </authorList>
    </citation>
    <scope>IDENTIFICATION</scope>
</reference>
<dbReference type="FunFam" id="3.90.215.10:FF:000008">
    <property type="entry name" value="Angiopoietin like 3"/>
    <property type="match status" value="1"/>
</dbReference>
<dbReference type="SUPFAM" id="SSF56496">
    <property type="entry name" value="Fibrinogen C-terminal domain-like"/>
    <property type="match status" value="1"/>
</dbReference>
<name>A0A8C1F1K7_CYPCA</name>
<dbReference type="GO" id="GO:0009986">
    <property type="term" value="C:cell surface"/>
    <property type="evidence" value="ECO:0007669"/>
    <property type="project" value="UniProtKB-ARBA"/>
</dbReference>
<dbReference type="GO" id="GO:0090318">
    <property type="term" value="P:regulation of chylomicron remodeling"/>
    <property type="evidence" value="ECO:0007669"/>
    <property type="project" value="UniProtKB-ARBA"/>
</dbReference>
<keyword evidence="10" id="KW-1015">Disulfide bond</keyword>
<dbReference type="GO" id="GO:0042632">
    <property type="term" value="P:cholesterol homeostasis"/>
    <property type="evidence" value="ECO:0007669"/>
    <property type="project" value="TreeGrafter"/>
</dbReference>
<evidence type="ECO:0000256" key="16">
    <source>
        <dbReference type="SAM" id="SignalP"/>
    </source>
</evidence>
<dbReference type="GO" id="GO:0030027">
    <property type="term" value="C:lamellipodium"/>
    <property type="evidence" value="ECO:0007669"/>
    <property type="project" value="UniProtKB-SubCell"/>
</dbReference>